<proteinExistence type="predicted"/>
<dbReference type="Proteomes" id="UP000076404">
    <property type="component" value="Chromosome"/>
</dbReference>
<keyword evidence="1" id="KW-0472">Membrane</keyword>
<dbReference type="EMBL" id="CP011454">
    <property type="protein sequence ID" value="AMW06180.1"/>
    <property type="molecule type" value="Genomic_DNA"/>
</dbReference>
<keyword evidence="1" id="KW-1133">Transmembrane helix</keyword>
<evidence type="ECO:0000256" key="1">
    <source>
        <dbReference type="SAM" id="Phobius"/>
    </source>
</evidence>
<keyword evidence="3" id="KW-1185">Reference proteome</keyword>
<feature type="transmembrane region" description="Helical" evidence="1">
    <location>
        <begin position="44"/>
        <end position="63"/>
    </location>
</feature>
<reference evidence="2 3" key="1">
    <citation type="journal article" date="2014" name="Proc. Natl. Acad. Sci. U.S.A.">
        <title>Functional type 2 photosynthetic reaction centers found in the rare bacterial phylum Gemmatimonadetes.</title>
        <authorList>
            <person name="Zeng Y."/>
            <person name="Feng F."/>
            <person name="Medova H."/>
            <person name="Dean J."/>
            <person name="Koblizek M."/>
        </authorList>
    </citation>
    <scope>NUCLEOTIDE SEQUENCE [LARGE SCALE GENOMIC DNA]</scope>
    <source>
        <strain evidence="2 3">AP64</strain>
    </source>
</reference>
<keyword evidence="1" id="KW-0812">Transmembrane</keyword>
<sequence>MLRRFLALLVFPAAAALLITGIGVWSQRAPVPGGGERYPVEADAFVLLAPSVLLYLLALPVIWRRIAHMPPRGLAAFSSLAFALTLVGLVLLMGPLYSVLGAVHPTLADRAFFWVFPFVPVLVAVAVSAGALRMRWRPMAT</sequence>
<evidence type="ECO:0000313" key="3">
    <source>
        <dbReference type="Proteomes" id="UP000076404"/>
    </source>
</evidence>
<accession>A0A143BNU4</accession>
<reference evidence="2 3" key="2">
    <citation type="journal article" date="2016" name="Environ. Microbiol. Rep.">
        <title>Metagenomic evidence for the presence of phototrophic Gemmatimonadetes bacteria in diverse environments.</title>
        <authorList>
            <person name="Zeng Y."/>
            <person name="Baumbach J."/>
            <person name="Barbosa E.G."/>
            <person name="Azevedo V."/>
            <person name="Zhang C."/>
            <person name="Koblizek M."/>
        </authorList>
    </citation>
    <scope>NUCLEOTIDE SEQUENCE [LARGE SCALE GENOMIC DNA]</scope>
    <source>
        <strain evidence="2 3">AP64</strain>
    </source>
</reference>
<gene>
    <name evidence="2" type="ORF">GEMMAAP_18090</name>
</gene>
<protein>
    <submittedName>
        <fullName evidence="2">Uncharacterized protein</fullName>
    </submittedName>
</protein>
<organism evidence="2 3">
    <name type="scientific">Gemmatimonas phototrophica</name>
    <dbReference type="NCBI Taxonomy" id="1379270"/>
    <lineage>
        <taxon>Bacteria</taxon>
        <taxon>Pseudomonadati</taxon>
        <taxon>Gemmatimonadota</taxon>
        <taxon>Gemmatimonadia</taxon>
        <taxon>Gemmatimonadales</taxon>
        <taxon>Gemmatimonadaceae</taxon>
        <taxon>Gemmatimonas</taxon>
    </lineage>
</organism>
<evidence type="ECO:0000313" key="2">
    <source>
        <dbReference type="EMBL" id="AMW06180.1"/>
    </source>
</evidence>
<name>A0A143BNU4_9BACT</name>
<dbReference type="KEGG" id="gph:GEMMAAP_18090"/>
<dbReference type="AlphaFoldDB" id="A0A143BNU4"/>
<feature type="transmembrane region" description="Helical" evidence="1">
    <location>
        <begin position="75"/>
        <end position="99"/>
    </location>
</feature>
<feature type="transmembrane region" description="Helical" evidence="1">
    <location>
        <begin position="111"/>
        <end position="132"/>
    </location>
</feature>